<dbReference type="SMART" id="SM00870">
    <property type="entry name" value="Asparaginase"/>
    <property type="match status" value="1"/>
</dbReference>
<evidence type="ECO:0000313" key="6">
    <source>
        <dbReference type="Proteomes" id="UP001197247"/>
    </source>
</evidence>
<comment type="caution">
    <text evidence="5">The sequence shown here is derived from an EMBL/GenBank/DDBJ whole genome shotgun (WGS) entry which is preliminary data.</text>
</comment>
<dbReference type="PANTHER" id="PTHR11707:SF28">
    <property type="entry name" value="60 KDA LYSOPHOSPHOLIPASE"/>
    <property type="match status" value="1"/>
</dbReference>
<dbReference type="PROSITE" id="PS51732">
    <property type="entry name" value="ASN_GLN_ASE_3"/>
    <property type="match status" value="1"/>
</dbReference>
<evidence type="ECO:0000256" key="1">
    <source>
        <dbReference type="ARBA" id="ARBA00010518"/>
    </source>
</evidence>
<keyword evidence="6" id="KW-1185">Reference proteome</keyword>
<keyword evidence="2" id="KW-0378">Hydrolase</keyword>
<reference evidence="5 6" key="1">
    <citation type="submission" date="2021-05" db="EMBL/GenBank/DDBJ databases">
        <title>Kineosporia and Streptomyces sp. nov. two new marine actinobacteria isolated from Coral.</title>
        <authorList>
            <person name="Buangrab K."/>
            <person name="Sutthacheep M."/>
            <person name="Yeemin T."/>
            <person name="Harunari E."/>
            <person name="Igarashi Y."/>
            <person name="Kanchanasin P."/>
            <person name="Tanasupawat S."/>
            <person name="Phongsopitanun W."/>
        </authorList>
    </citation>
    <scope>NUCLEOTIDE SEQUENCE [LARGE SCALE GENOMIC DNA]</scope>
    <source>
        <strain evidence="5 6">J2-2</strain>
    </source>
</reference>
<dbReference type="Gene3D" id="3.40.50.1170">
    <property type="entry name" value="L-asparaginase, N-terminal domain"/>
    <property type="match status" value="1"/>
</dbReference>
<dbReference type="InterPro" id="IPR027473">
    <property type="entry name" value="L-asparaginase_C"/>
</dbReference>
<evidence type="ECO:0000259" key="3">
    <source>
        <dbReference type="Pfam" id="PF00710"/>
    </source>
</evidence>
<dbReference type="InterPro" id="IPR006034">
    <property type="entry name" value="Asparaginase/glutaminase-like"/>
</dbReference>
<dbReference type="SUPFAM" id="SSF53774">
    <property type="entry name" value="Glutaminase/Asparaginase"/>
    <property type="match status" value="1"/>
</dbReference>
<organism evidence="5 6">
    <name type="scientific">Kineosporia corallincola</name>
    <dbReference type="NCBI Taxonomy" id="2835133"/>
    <lineage>
        <taxon>Bacteria</taxon>
        <taxon>Bacillati</taxon>
        <taxon>Actinomycetota</taxon>
        <taxon>Actinomycetes</taxon>
        <taxon>Kineosporiales</taxon>
        <taxon>Kineosporiaceae</taxon>
        <taxon>Kineosporia</taxon>
    </lineage>
</organism>
<dbReference type="Pfam" id="PF00710">
    <property type="entry name" value="Asparaginase"/>
    <property type="match status" value="1"/>
</dbReference>
<evidence type="ECO:0000256" key="2">
    <source>
        <dbReference type="ARBA" id="ARBA00022801"/>
    </source>
</evidence>
<accession>A0ABS5TI23</accession>
<dbReference type="PIRSF" id="PIRSF001220">
    <property type="entry name" value="L-ASNase_gatD"/>
    <property type="match status" value="1"/>
</dbReference>
<dbReference type="InterPro" id="IPR037152">
    <property type="entry name" value="L-asparaginase_N_sf"/>
</dbReference>
<dbReference type="InterPro" id="IPR004550">
    <property type="entry name" value="AsnASE_II"/>
</dbReference>
<dbReference type="Pfam" id="PF17763">
    <property type="entry name" value="Asparaginase_C"/>
    <property type="match status" value="1"/>
</dbReference>
<feature type="domain" description="Asparaginase/glutaminase C-terminal" evidence="4">
    <location>
        <begin position="206"/>
        <end position="318"/>
    </location>
</feature>
<dbReference type="PRINTS" id="PR00139">
    <property type="entry name" value="ASNGLNASE"/>
</dbReference>
<dbReference type="Proteomes" id="UP001197247">
    <property type="component" value="Unassembled WGS sequence"/>
</dbReference>
<feature type="domain" description="L-asparaginase N-terminal" evidence="3">
    <location>
        <begin position="4"/>
        <end position="185"/>
    </location>
</feature>
<sequence>MTTVLLITLGGTISSSADSGTPGVIPRSGAEELAAQLVPWLPDVRVVPRELRLLPSPSLTFADLFALLHEIDTARDVDGVVVSQGTDTLEETAFLLDVLGAGARRPVVVTGAMRDQDTPGADGAANLIAAVKVASSPVASGVLAVFADSVFAGRTVRKHSAVHADAFTASPWGALGMVREGSVHLPLSAAGGPTLPVPALADPPAVALISTGVDDDLRLLPGLAALGYSGAVLEGMGGGHVATTAIDAVSRCTLPIVLCSRAGAGPTLRHTYGYPGGEIDLLGRGLIWGGHLTGVKARLLLVLCLMQGWSGDELRQRFEQVAGA</sequence>
<dbReference type="InterPro" id="IPR027474">
    <property type="entry name" value="L-asparaginase_N"/>
</dbReference>
<dbReference type="RefSeq" id="WP_214156996.1">
    <property type="nucleotide sequence ID" value="NZ_JAHBAY010000006.1"/>
</dbReference>
<comment type="similarity">
    <text evidence="1">Belongs to the asparaginase 1 family.</text>
</comment>
<dbReference type="EMBL" id="JAHBAY010000006">
    <property type="protein sequence ID" value="MBT0770717.1"/>
    <property type="molecule type" value="Genomic_DNA"/>
</dbReference>
<dbReference type="CDD" id="cd08964">
    <property type="entry name" value="L-asparaginase_II"/>
    <property type="match status" value="1"/>
</dbReference>
<dbReference type="PANTHER" id="PTHR11707">
    <property type="entry name" value="L-ASPARAGINASE"/>
    <property type="match status" value="1"/>
</dbReference>
<name>A0ABS5TI23_9ACTN</name>
<protein>
    <submittedName>
        <fullName evidence="5">Asparaginase</fullName>
    </submittedName>
</protein>
<dbReference type="SFLD" id="SFLDS00057">
    <property type="entry name" value="Glutaminase/Asparaginase"/>
    <property type="match status" value="1"/>
</dbReference>
<proteinExistence type="inferred from homology"/>
<evidence type="ECO:0000259" key="4">
    <source>
        <dbReference type="Pfam" id="PF17763"/>
    </source>
</evidence>
<gene>
    <name evidence="5" type="ORF">KIH74_17365</name>
</gene>
<dbReference type="PIRSF" id="PIRSF500176">
    <property type="entry name" value="L_ASNase"/>
    <property type="match status" value="1"/>
</dbReference>
<dbReference type="InterPro" id="IPR036152">
    <property type="entry name" value="Asp/glu_Ase-like_sf"/>
</dbReference>
<dbReference type="Gene3D" id="3.40.50.40">
    <property type="match status" value="1"/>
</dbReference>
<evidence type="ECO:0000313" key="5">
    <source>
        <dbReference type="EMBL" id="MBT0770717.1"/>
    </source>
</evidence>
<dbReference type="InterPro" id="IPR040919">
    <property type="entry name" value="Asparaginase_C"/>
</dbReference>